<dbReference type="EMBL" id="JBBXMP010000749">
    <property type="protein sequence ID" value="KAL0057015.1"/>
    <property type="molecule type" value="Genomic_DNA"/>
</dbReference>
<feature type="region of interest" description="Disordered" evidence="1">
    <location>
        <begin position="114"/>
        <end position="155"/>
    </location>
</feature>
<gene>
    <name evidence="2" type="ORF">AAF712_016366</name>
</gene>
<name>A0ABR2Z5W4_9AGAR</name>
<proteinExistence type="predicted"/>
<feature type="compositionally biased region" description="Basic and acidic residues" evidence="1">
    <location>
        <begin position="701"/>
        <end position="710"/>
    </location>
</feature>
<feature type="region of interest" description="Disordered" evidence="1">
    <location>
        <begin position="763"/>
        <end position="788"/>
    </location>
</feature>
<sequence length="788" mass="81300">MSCWRETDGRDGKYTTEGRSKRNEGDDEQAGLRSVCAGKFTLRRMQSLCQVPPIGPGHNPRPSTSTSSASSLSSLSSASAGLAGAALIPPGIYGHYPPTQGHYPNATYGAVSYGADDPTNPNNPNALLLGPAPGSTIPNISSQPQDPSSSSAAANGYSGSFTFPPVFPPRDDRGYESDYDYATKYRVQAAELMRRGSLPASASSQPEWWSDSQLQGYYGGAGPGGGIGVFYRPGSSHGEESDSGTSASGPSSATSSSVHLPLVGEDHHQQYLLNGHGGHHSHHARHDSSASPPSGVLHPHQHPSHISPQHPSHISPPQHHAHAHPMPPPAGDGSRPNTSHGFSNAFGLMSLDDPNVLAGLASDGQPFFSAFEGLEGLSQADQERQQHRAEDPNVTPMPRFTNGSPHQGTTALPSVSVTASNPQQPPPPGSQRPSTSGGYPPPQSQPFPVTPREQETKELREFWKAYMRTPLTGGGPLGLSAQSPTATATTNGSSVSPPVGDIHMMSPGPSLIAGYRRQRVSSLPSVKTPTEEGVYYYGGSAGGWGASTNGAGGGGTGPKSNSNPNTGTNPLAPLHGHGYHSMHSIIQNNQANLANLQTPHIQQQPPAAPGATMTGSDDLRSYEAAVLARKAPTNLNLVPKMRRGNKSQSGKPVVGMPTNGTHVSFAPGTVDSATLTAVGATSPSKRRPSFKRLPSQTLESGVEKRQRWRDSDDDEDDGGDGDESGEGSGDEGSAESGSTGSGGSGLPAASSGGVRLVALDATTGSVSAASSASPPGVGTVPMMTAGAA</sequence>
<feature type="region of interest" description="Disordered" evidence="1">
    <location>
        <begin position="228"/>
        <end position="258"/>
    </location>
</feature>
<comment type="caution">
    <text evidence="2">The sequence shown here is derived from an EMBL/GenBank/DDBJ whole genome shotgun (WGS) entry which is preliminary data.</text>
</comment>
<feature type="compositionally biased region" description="Low complexity" evidence="1">
    <location>
        <begin position="141"/>
        <end position="155"/>
    </location>
</feature>
<feature type="compositionally biased region" description="Basic and acidic residues" evidence="1">
    <location>
        <begin position="1"/>
        <end position="24"/>
    </location>
</feature>
<dbReference type="Proteomes" id="UP001437256">
    <property type="component" value="Unassembled WGS sequence"/>
</dbReference>
<feature type="compositionally biased region" description="Pro residues" evidence="1">
    <location>
        <begin position="439"/>
        <end position="449"/>
    </location>
</feature>
<evidence type="ECO:0000313" key="2">
    <source>
        <dbReference type="EMBL" id="KAL0057015.1"/>
    </source>
</evidence>
<feature type="compositionally biased region" description="Basic and acidic residues" evidence="1">
    <location>
        <begin position="381"/>
        <end position="391"/>
    </location>
</feature>
<feature type="region of interest" description="Disordered" evidence="1">
    <location>
        <begin position="379"/>
        <end position="455"/>
    </location>
</feature>
<feature type="compositionally biased region" description="Gly residues" evidence="1">
    <location>
        <begin position="548"/>
        <end position="557"/>
    </location>
</feature>
<feature type="region of interest" description="Disordered" evidence="1">
    <location>
        <begin position="48"/>
        <end position="75"/>
    </location>
</feature>
<evidence type="ECO:0000313" key="3">
    <source>
        <dbReference type="Proteomes" id="UP001437256"/>
    </source>
</evidence>
<feature type="compositionally biased region" description="Polar residues" evidence="1">
    <location>
        <begin position="480"/>
        <end position="496"/>
    </location>
</feature>
<feature type="compositionally biased region" description="Low complexity" evidence="1">
    <location>
        <begin position="243"/>
        <end position="257"/>
    </location>
</feature>
<feature type="compositionally biased region" description="Polar residues" evidence="1">
    <location>
        <begin position="671"/>
        <end position="683"/>
    </location>
</feature>
<feature type="region of interest" description="Disordered" evidence="1">
    <location>
        <begin position="473"/>
        <end position="500"/>
    </location>
</feature>
<organism evidence="2 3">
    <name type="scientific">Marasmius tenuissimus</name>
    <dbReference type="NCBI Taxonomy" id="585030"/>
    <lineage>
        <taxon>Eukaryota</taxon>
        <taxon>Fungi</taxon>
        <taxon>Dikarya</taxon>
        <taxon>Basidiomycota</taxon>
        <taxon>Agaricomycotina</taxon>
        <taxon>Agaricomycetes</taxon>
        <taxon>Agaricomycetidae</taxon>
        <taxon>Agaricales</taxon>
        <taxon>Marasmiineae</taxon>
        <taxon>Marasmiaceae</taxon>
        <taxon>Marasmius</taxon>
    </lineage>
</organism>
<feature type="region of interest" description="Disordered" evidence="1">
    <location>
        <begin position="271"/>
        <end position="341"/>
    </location>
</feature>
<feature type="compositionally biased region" description="Low complexity" evidence="1">
    <location>
        <begin position="304"/>
        <end position="318"/>
    </location>
</feature>
<accession>A0ABR2Z5W4</accession>
<reference evidence="2 3" key="1">
    <citation type="submission" date="2024-05" db="EMBL/GenBank/DDBJ databases">
        <title>A draft genome resource for the thread blight pathogen Marasmius tenuissimus strain MS-2.</title>
        <authorList>
            <person name="Yulfo-Soto G.E."/>
            <person name="Baruah I.K."/>
            <person name="Amoako-Attah I."/>
            <person name="Bukari Y."/>
            <person name="Meinhardt L.W."/>
            <person name="Bailey B.A."/>
            <person name="Cohen S.P."/>
        </authorList>
    </citation>
    <scope>NUCLEOTIDE SEQUENCE [LARGE SCALE GENOMIC DNA]</scope>
    <source>
        <strain evidence="2 3">MS-2</strain>
    </source>
</reference>
<feature type="region of interest" description="Disordered" evidence="1">
    <location>
        <begin position="548"/>
        <end position="568"/>
    </location>
</feature>
<feature type="compositionally biased region" description="Acidic residues" evidence="1">
    <location>
        <begin position="711"/>
        <end position="733"/>
    </location>
</feature>
<evidence type="ECO:0000256" key="1">
    <source>
        <dbReference type="SAM" id="MobiDB-lite"/>
    </source>
</evidence>
<feature type="region of interest" description="Disordered" evidence="1">
    <location>
        <begin position="1"/>
        <end position="32"/>
    </location>
</feature>
<feature type="compositionally biased region" description="Low complexity" evidence="1">
    <location>
        <begin position="114"/>
        <end position="134"/>
    </location>
</feature>
<feature type="region of interest" description="Disordered" evidence="1">
    <location>
        <begin position="640"/>
        <end position="751"/>
    </location>
</feature>
<feature type="compositionally biased region" description="Low complexity" evidence="1">
    <location>
        <begin position="63"/>
        <end position="75"/>
    </location>
</feature>
<keyword evidence="3" id="KW-1185">Reference proteome</keyword>
<feature type="compositionally biased region" description="Polar residues" evidence="1">
    <location>
        <begin position="401"/>
        <end position="421"/>
    </location>
</feature>
<protein>
    <submittedName>
        <fullName evidence="2">Uncharacterized protein</fullName>
    </submittedName>
</protein>
<feature type="compositionally biased region" description="Low complexity" evidence="1">
    <location>
        <begin position="763"/>
        <end position="779"/>
    </location>
</feature>